<dbReference type="UniPathway" id="UPA00138"/>
<protein>
    <recommendedName>
        <fullName evidence="3">Triosephosphate isomerase</fullName>
        <ecNumber evidence="3">5.3.1.1</ecNumber>
    </recommendedName>
</protein>
<accession>A0A1F4XFB8</accession>
<evidence type="ECO:0000256" key="1">
    <source>
        <dbReference type="ARBA" id="ARBA00007422"/>
    </source>
</evidence>
<dbReference type="UniPathway" id="UPA00109">
    <property type="reaction ID" value="UER00189"/>
</dbReference>
<dbReference type="GO" id="GO:0046166">
    <property type="term" value="P:glyceraldehyde-3-phosphate biosynthetic process"/>
    <property type="evidence" value="ECO:0007669"/>
    <property type="project" value="TreeGrafter"/>
</dbReference>
<reference evidence="5 6" key="1">
    <citation type="journal article" date="2016" name="Nat. Commun.">
        <title>Thousands of microbial genomes shed light on interconnected biogeochemical processes in an aquifer system.</title>
        <authorList>
            <person name="Anantharaman K."/>
            <person name="Brown C.T."/>
            <person name="Hug L.A."/>
            <person name="Sharon I."/>
            <person name="Castelle C.J."/>
            <person name="Probst A.J."/>
            <person name="Thomas B.C."/>
            <person name="Singh A."/>
            <person name="Wilkins M.J."/>
            <person name="Karaoz U."/>
            <person name="Brodie E.L."/>
            <person name="Williams K.H."/>
            <person name="Hubbard S.S."/>
            <person name="Banfield J.F."/>
        </authorList>
    </citation>
    <scope>NUCLEOTIDE SEQUENCE [LARGE SCALE GENOMIC DNA]</scope>
</reference>
<dbReference type="Pfam" id="PF00121">
    <property type="entry name" value="TIM"/>
    <property type="match status" value="1"/>
</dbReference>
<dbReference type="InterPro" id="IPR013785">
    <property type="entry name" value="Aldolase_TIM"/>
</dbReference>
<dbReference type="STRING" id="1797243.A2943_01070"/>
<keyword evidence="3" id="KW-0312">Gluconeogenesis</keyword>
<dbReference type="Gene3D" id="3.20.20.70">
    <property type="entry name" value="Aldolase class I"/>
    <property type="match status" value="1"/>
</dbReference>
<keyword evidence="4" id="KW-0812">Transmembrane</keyword>
<keyword evidence="3" id="KW-0963">Cytoplasm</keyword>
<keyword evidence="4" id="KW-0472">Membrane</keyword>
<comment type="subunit">
    <text evidence="3">Homodimer.</text>
</comment>
<dbReference type="NCBIfam" id="TIGR00419">
    <property type="entry name" value="tim"/>
    <property type="match status" value="1"/>
</dbReference>
<organism evidence="5 6">
    <name type="scientific">Candidatus Adlerbacteria bacterium RIFCSPLOWO2_01_FULL_51_16</name>
    <dbReference type="NCBI Taxonomy" id="1797243"/>
    <lineage>
        <taxon>Bacteria</taxon>
        <taxon>Candidatus Adleribacteriota</taxon>
    </lineage>
</organism>
<dbReference type="EMBL" id="MEWX01000025">
    <property type="protein sequence ID" value="OGC80379.1"/>
    <property type="molecule type" value="Genomic_DNA"/>
</dbReference>
<comment type="pathway">
    <text evidence="3">Carbohydrate degradation; glycolysis; D-glyceraldehyde 3-phosphate from glycerone phosphate: step 1/1.</text>
</comment>
<comment type="caution">
    <text evidence="5">The sequence shown here is derived from an EMBL/GenBank/DDBJ whole genome shotgun (WGS) entry which is preliminary data.</text>
</comment>
<dbReference type="PROSITE" id="PS51440">
    <property type="entry name" value="TIM_2"/>
    <property type="match status" value="1"/>
</dbReference>
<dbReference type="InterPro" id="IPR035990">
    <property type="entry name" value="TIM_sf"/>
</dbReference>
<dbReference type="PROSITE" id="PS00171">
    <property type="entry name" value="TIM_1"/>
    <property type="match status" value="1"/>
</dbReference>
<keyword evidence="2 3" id="KW-0413">Isomerase</keyword>
<dbReference type="GO" id="GO:0005829">
    <property type="term" value="C:cytosol"/>
    <property type="evidence" value="ECO:0007669"/>
    <property type="project" value="TreeGrafter"/>
</dbReference>
<dbReference type="GO" id="GO:0006096">
    <property type="term" value="P:glycolytic process"/>
    <property type="evidence" value="ECO:0007669"/>
    <property type="project" value="UniProtKB-UniRule"/>
</dbReference>
<keyword evidence="3" id="KW-0324">Glycolysis</keyword>
<comment type="subcellular location">
    <subcellularLocation>
        <location evidence="3">Cytoplasm</location>
    </subcellularLocation>
</comment>
<dbReference type="PANTHER" id="PTHR21139">
    <property type="entry name" value="TRIOSEPHOSPHATE ISOMERASE"/>
    <property type="match status" value="1"/>
</dbReference>
<gene>
    <name evidence="5" type="ORF">A2943_01070</name>
</gene>
<feature type="transmembrane region" description="Helical" evidence="4">
    <location>
        <begin position="21"/>
        <end position="41"/>
    </location>
</feature>
<evidence type="ECO:0000313" key="6">
    <source>
        <dbReference type="Proteomes" id="UP000176185"/>
    </source>
</evidence>
<proteinExistence type="inferred from homology"/>
<comment type="catalytic activity">
    <reaction evidence="3">
        <text>D-glyceraldehyde 3-phosphate = dihydroxyacetone phosphate</text>
        <dbReference type="Rhea" id="RHEA:18585"/>
        <dbReference type="ChEBI" id="CHEBI:57642"/>
        <dbReference type="ChEBI" id="CHEBI:59776"/>
        <dbReference type="EC" id="5.3.1.1"/>
    </reaction>
</comment>
<sequence length="243" mass="25904">MYVKSPERAIQFARTLRRKTRAFGGVSVVIAPAFPLIGPVAEALKGSSIHLGAQTLSSYADEQHTGEVGASMLKHAGVSFVIVGHSERRAMGETDEMLRAQLRATVKEGMLPVLCIGESVRDPGGNHFTTIARQLTAVLGEKNSKNTLKRLVVAYEPVWAIGKGVGDAMRPAELRETVIFIRKTLADILGRQVALRTAILYGGSVEGENAKDLIADGGVAGFLVGHASVDTDTFLPILKACAK</sequence>
<dbReference type="GO" id="GO:0004807">
    <property type="term" value="F:triose-phosphate isomerase activity"/>
    <property type="evidence" value="ECO:0007669"/>
    <property type="project" value="UniProtKB-UniRule"/>
</dbReference>
<comment type="similarity">
    <text evidence="1 3">Belongs to the triosephosphate isomerase family.</text>
</comment>
<dbReference type="Proteomes" id="UP000176185">
    <property type="component" value="Unassembled WGS sequence"/>
</dbReference>
<evidence type="ECO:0000256" key="2">
    <source>
        <dbReference type="ARBA" id="ARBA00023235"/>
    </source>
</evidence>
<evidence type="ECO:0000313" key="5">
    <source>
        <dbReference type="EMBL" id="OGC80379.1"/>
    </source>
</evidence>
<keyword evidence="4" id="KW-1133">Transmembrane helix</keyword>
<evidence type="ECO:0000256" key="4">
    <source>
        <dbReference type="SAM" id="Phobius"/>
    </source>
</evidence>
<dbReference type="AlphaFoldDB" id="A0A1F4XFB8"/>
<dbReference type="EC" id="5.3.1.1" evidence="3"/>
<evidence type="ECO:0000256" key="3">
    <source>
        <dbReference type="RuleBase" id="RU363013"/>
    </source>
</evidence>
<dbReference type="SUPFAM" id="SSF51351">
    <property type="entry name" value="Triosephosphate isomerase (TIM)"/>
    <property type="match status" value="1"/>
</dbReference>
<dbReference type="GO" id="GO:0019563">
    <property type="term" value="P:glycerol catabolic process"/>
    <property type="evidence" value="ECO:0007669"/>
    <property type="project" value="TreeGrafter"/>
</dbReference>
<dbReference type="InterPro" id="IPR000652">
    <property type="entry name" value="Triosephosphate_isomerase"/>
</dbReference>
<name>A0A1F4XFB8_9BACT</name>
<comment type="pathway">
    <text evidence="3">Carbohydrate biosynthesis; gluconeogenesis.</text>
</comment>
<dbReference type="CDD" id="cd00311">
    <property type="entry name" value="TIM"/>
    <property type="match status" value="1"/>
</dbReference>
<dbReference type="GO" id="GO:0006094">
    <property type="term" value="P:gluconeogenesis"/>
    <property type="evidence" value="ECO:0007669"/>
    <property type="project" value="UniProtKB-UniPathway"/>
</dbReference>
<dbReference type="PANTHER" id="PTHR21139:SF42">
    <property type="entry name" value="TRIOSEPHOSPHATE ISOMERASE"/>
    <property type="match status" value="1"/>
</dbReference>
<dbReference type="InterPro" id="IPR020861">
    <property type="entry name" value="Triosephosphate_isomerase_AS"/>
</dbReference>